<dbReference type="PANTHER" id="PTHR30572:SF18">
    <property type="entry name" value="ABC-TYPE MACROLIDE FAMILY EXPORT SYSTEM PERMEASE COMPONENT 2"/>
    <property type="match status" value="1"/>
</dbReference>
<dbReference type="AlphaFoldDB" id="A0A3D8YHK4"/>
<keyword evidence="4 6" id="KW-1133">Transmembrane helix</keyword>
<evidence type="ECO:0000313" key="10">
    <source>
        <dbReference type="Proteomes" id="UP000256373"/>
    </source>
</evidence>
<feature type="transmembrane region" description="Helical" evidence="6">
    <location>
        <begin position="300"/>
        <end position="324"/>
    </location>
</feature>
<feature type="domain" description="MacB-like periplasmic core" evidence="8">
    <location>
        <begin position="20"/>
        <end position="245"/>
    </location>
</feature>
<evidence type="ECO:0000256" key="5">
    <source>
        <dbReference type="ARBA" id="ARBA00023136"/>
    </source>
</evidence>
<keyword evidence="5 6" id="KW-0472">Membrane</keyword>
<proteinExistence type="predicted"/>
<evidence type="ECO:0000256" key="4">
    <source>
        <dbReference type="ARBA" id="ARBA00022989"/>
    </source>
</evidence>
<keyword evidence="3 6" id="KW-0812">Transmembrane</keyword>
<evidence type="ECO:0000256" key="1">
    <source>
        <dbReference type="ARBA" id="ARBA00004651"/>
    </source>
</evidence>
<feature type="transmembrane region" description="Helical" evidence="6">
    <location>
        <begin position="392"/>
        <end position="416"/>
    </location>
</feature>
<comment type="subcellular location">
    <subcellularLocation>
        <location evidence="1">Cell membrane</location>
        <topology evidence="1">Multi-pass membrane protein</topology>
    </subcellularLocation>
</comment>
<sequence length="806" mass="89621">MFKNYMKVALRSLLKNKVFSSINIVGLSLGLTAVMLILLFVQDEVSFDRFHQKGDRLYRLTATYTSPEGNQRNMGITGTPHGPSFAAEIPGIETFCRLKGWDMLVKKGTDAINEEVLYVDSSFFSCFSFPLIEGNPDKALTGAYSAVISEDMASRHFGTSDVLGKTIEVDLDGKFELFTITGVAQTPPTNSSVRFDVLIPFNRSLPTDAADREKSEREWLSYHLNTLLLLRGNADPAQVQAQFQEVFRKHAGAEFDRKQKERNSSDRLSFGIQPYTSIHLDPAYSMGNGVNDGSNATYSYILLGIAGLILFIACVNFINLTLARSLRRSKEIGVRKVTGSSRRELIFQFLTESFFLSLLAFLPALVLVNLLLPEFSSITGKALDVSYLLTLSNITLFAGLLLVVSLLAGAYPAFVLSGFRPVETLYGKFRLAGRNLVGKSLIVLQFSIAVFLLVGTFVFQSQFNFIADTDPGYTTDRVLRLEVPQERPGLANQLRNTIAGISGVEQVSLRSSGWRASSDFFIDNERPKEGVYFEQIDAKHLPLLKVPVVKGRNFMEGNSSDLKSGILVNESFVKEYIKAGNDAVGQTIEKEKEQVRVPFTIIGVVKDYQLGSFKEKIRPMMWYMGTAEDMGWMYVKLKPGASSTIAQIGREFHKSVPYFPFNYEFLEDERLSAYGDDKRWKQVVTYAAVMSVLISALGLFGLATLSMEQRTKEIGIRKVLGASILQISGVMSMDYLKLIIIAFAVAMPLGYYVSQQWLEGFVYRVNLGSWIFLASGGLVLLIALLTVASQAVRAAWADPVESLKNE</sequence>
<dbReference type="Proteomes" id="UP000256373">
    <property type="component" value="Unassembled WGS sequence"/>
</dbReference>
<dbReference type="GO" id="GO:0022857">
    <property type="term" value="F:transmembrane transporter activity"/>
    <property type="evidence" value="ECO:0007669"/>
    <property type="project" value="TreeGrafter"/>
</dbReference>
<feature type="domain" description="ABC3 transporter permease C-terminal" evidence="7">
    <location>
        <begin position="688"/>
        <end position="799"/>
    </location>
</feature>
<feature type="transmembrane region" description="Helical" evidence="6">
    <location>
        <begin position="767"/>
        <end position="788"/>
    </location>
</feature>
<accession>A0A3D8YHK4</accession>
<evidence type="ECO:0000256" key="2">
    <source>
        <dbReference type="ARBA" id="ARBA00022475"/>
    </source>
</evidence>
<keyword evidence="10" id="KW-1185">Reference proteome</keyword>
<dbReference type="InterPro" id="IPR050250">
    <property type="entry name" value="Macrolide_Exporter_MacB"/>
</dbReference>
<feature type="domain" description="ABC3 transporter permease C-terminal" evidence="7">
    <location>
        <begin position="305"/>
        <end position="417"/>
    </location>
</feature>
<dbReference type="GO" id="GO:0005886">
    <property type="term" value="C:plasma membrane"/>
    <property type="evidence" value="ECO:0007669"/>
    <property type="project" value="UniProtKB-SubCell"/>
</dbReference>
<reference evidence="9 10" key="1">
    <citation type="submission" date="2018-07" db="EMBL/GenBank/DDBJ databases">
        <title>Dyadobacter roseus sp. nov., isolated from rose rhizosphere soil.</title>
        <authorList>
            <person name="Chen L."/>
        </authorList>
    </citation>
    <scope>NUCLEOTIDE SEQUENCE [LARGE SCALE GENOMIC DNA]</scope>
    <source>
        <strain evidence="9 10">RS19</strain>
    </source>
</reference>
<feature type="transmembrane region" description="Helical" evidence="6">
    <location>
        <begin position="719"/>
        <end position="747"/>
    </location>
</feature>
<evidence type="ECO:0000313" key="9">
    <source>
        <dbReference type="EMBL" id="REA64306.1"/>
    </source>
</evidence>
<dbReference type="RefSeq" id="WP_115828912.1">
    <property type="nucleotide sequence ID" value="NZ_QNUL01000001.1"/>
</dbReference>
<feature type="domain" description="MacB-like periplasmic core" evidence="8">
    <location>
        <begin position="448"/>
        <end position="644"/>
    </location>
</feature>
<name>A0A3D8YHK4_9BACT</name>
<feature type="transmembrane region" description="Helical" evidence="6">
    <location>
        <begin position="436"/>
        <end position="459"/>
    </location>
</feature>
<feature type="transmembrane region" description="Helical" evidence="6">
    <location>
        <begin position="345"/>
        <end position="372"/>
    </location>
</feature>
<dbReference type="Pfam" id="PF02687">
    <property type="entry name" value="FtsX"/>
    <property type="match status" value="2"/>
</dbReference>
<gene>
    <name evidence="9" type="ORF">DSL64_01795</name>
</gene>
<evidence type="ECO:0000259" key="7">
    <source>
        <dbReference type="Pfam" id="PF02687"/>
    </source>
</evidence>
<evidence type="ECO:0000256" key="6">
    <source>
        <dbReference type="SAM" id="Phobius"/>
    </source>
</evidence>
<protein>
    <submittedName>
        <fullName evidence="9">ABC transporter permease</fullName>
    </submittedName>
</protein>
<dbReference type="PANTHER" id="PTHR30572">
    <property type="entry name" value="MEMBRANE COMPONENT OF TRANSPORTER-RELATED"/>
    <property type="match status" value="1"/>
</dbReference>
<feature type="transmembrane region" description="Helical" evidence="6">
    <location>
        <begin position="683"/>
        <end position="707"/>
    </location>
</feature>
<dbReference type="EMBL" id="QNUL01000001">
    <property type="protein sequence ID" value="REA64306.1"/>
    <property type="molecule type" value="Genomic_DNA"/>
</dbReference>
<evidence type="ECO:0000259" key="8">
    <source>
        <dbReference type="Pfam" id="PF12704"/>
    </source>
</evidence>
<keyword evidence="2" id="KW-1003">Cell membrane</keyword>
<organism evidence="9 10">
    <name type="scientific">Dyadobacter luteus</name>
    <dbReference type="NCBI Taxonomy" id="2259619"/>
    <lineage>
        <taxon>Bacteria</taxon>
        <taxon>Pseudomonadati</taxon>
        <taxon>Bacteroidota</taxon>
        <taxon>Cytophagia</taxon>
        <taxon>Cytophagales</taxon>
        <taxon>Spirosomataceae</taxon>
        <taxon>Dyadobacter</taxon>
    </lineage>
</organism>
<comment type="caution">
    <text evidence="9">The sequence shown here is derived from an EMBL/GenBank/DDBJ whole genome shotgun (WGS) entry which is preliminary data.</text>
</comment>
<dbReference type="Pfam" id="PF12704">
    <property type="entry name" value="MacB_PCD"/>
    <property type="match status" value="2"/>
</dbReference>
<feature type="transmembrane region" description="Helical" evidence="6">
    <location>
        <begin position="21"/>
        <end position="41"/>
    </location>
</feature>
<dbReference type="InterPro" id="IPR025857">
    <property type="entry name" value="MacB_PCD"/>
</dbReference>
<dbReference type="OrthoDB" id="5933722at2"/>
<dbReference type="InterPro" id="IPR003838">
    <property type="entry name" value="ABC3_permease_C"/>
</dbReference>
<evidence type="ECO:0000256" key="3">
    <source>
        <dbReference type="ARBA" id="ARBA00022692"/>
    </source>
</evidence>